<keyword evidence="7" id="KW-0808">Transferase</keyword>
<keyword evidence="14" id="KW-1185">Reference proteome</keyword>
<evidence type="ECO:0000256" key="3">
    <source>
        <dbReference type="ARBA" id="ARBA00011890"/>
    </source>
</evidence>
<evidence type="ECO:0000256" key="10">
    <source>
        <dbReference type="ARBA" id="ARBA00031323"/>
    </source>
</evidence>
<dbReference type="InterPro" id="IPR029063">
    <property type="entry name" value="SAM-dependent_MTases_sf"/>
</dbReference>
<evidence type="ECO:0000256" key="1">
    <source>
        <dbReference type="ARBA" id="ARBA00004496"/>
    </source>
</evidence>
<dbReference type="Proteomes" id="UP001500063">
    <property type="component" value="Unassembled WGS sequence"/>
</dbReference>
<evidence type="ECO:0000313" key="14">
    <source>
        <dbReference type="Proteomes" id="UP001500063"/>
    </source>
</evidence>
<keyword evidence="6 13" id="KW-0489">Methyltransferase</keyword>
<dbReference type="Gene3D" id="3.40.50.150">
    <property type="entry name" value="Vaccinia Virus protein VP39"/>
    <property type="match status" value="1"/>
</dbReference>
<evidence type="ECO:0000313" key="13">
    <source>
        <dbReference type="EMBL" id="GAA0335931.1"/>
    </source>
</evidence>
<gene>
    <name evidence="13" type="ORF">GCM10010319_09950</name>
</gene>
<dbReference type="EC" id="2.1.1.77" evidence="3"/>
<dbReference type="Pfam" id="PF01135">
    <property type="entry name" value="PCMT"/>
    <property type="match status" value="1"/>
</dbReference>
<feature type="region of interest" description="Disordered" evidence="12">
    <location>
        <begin position="368"/>
        <end position="392"/>
    </location>
</feature>
<organism evidence="13 14">
    <name type="scientific">Streptomyces blastmyceticus</name>
    <dbReference type="NCBI Taxonomy" id="68180"/>
    <lineage>
        <taxon>Bacteria</taxon>
        <taxon>Bacillati</taxon>
        <taxon>Actinomycetota</taxon>
        <taxon>Actinomycetes</taxon>
        <taxon>Kitasatosporales</taxon>
        <taxon>Streptomycetaceae</taxon>
        <taxon>Streptomyces</taxon>
    </lineage>
</organism>
<dbReference type="GO" id="GO:0032259">
    <property type="term" value="P:methylation"/>
    <property type="evidence" value="ECO:0007669"/>
    <property type="project" value="UniProtKB-KW"/>
</dbReference>
<evidence type="ECO:0000256" key="12">
    <source>
        <dbReference type="SAM" id="MobiDB-lite"/>
    </source>
</evidence>
<comment type="similarity">
    <text evidence="2">Belongs to the methyltransferase superfamily. L-isoaspartyl/D-aspartyl protein methyltransferase family.</text>
</comment>
<keyword evidence="5" id="KW-0963">Cytoplasm</keyword>
<dbReference type="PANTHER" id="PTHR11579:SF0">
    <property type="entry name" value="PROTEIN-L-ISOASPARTATE(D-ASPARTATE) O-METHYLTRANSFERASE"/>
    <property type="match status" value="1"/>
</dbReference>
<dbReference type="CDD" id="cd02440">
    <property type="entry name" value="AdoMet_MTases"/>
    <property type="match status" value="1"/>
</dbReference>
<dbReference type="PANTHER" id="PTHR11579">
    <property type="entry name" value="PROTEIN-L-ISOASPARTATE O-METHYLTRANSFERASE"/>
    <property type="match status" value="1"/>
</dbReference>
<evidence type="ECO:0000256" key="6">
    <source>
        <dbReference type="ARBA" id="ARBA00022603"/>
    </source>
</evidence>
<evidence type="ECO:0000256" key="2">
    <source>
        <dbReference type="ARBA" id="ARBA00005369"/>
    </source>
</evidence>
<evidence type="ECO:0000256" key="5">
    <source>
        <dbReference type="ARBA" id="ARBA00022490"/>
    </source>
</evidence>
<reference evidence="14" key="1">
    <citation type="journal article" date="2019" name="Int. J. Syst. Evol. Microbiol.">
        <title>The Global Catalogue of Microorganisms (GCM) 10K type strain sequencing project: providing services to taxonomists for standard genome sequencing and annotation.</title>
        <authorList>
            <consortium name="The Broad Institute Genomics Platform"/>
            <consortium name="The Broad Institute Genome Sequencing Center for Infectious Disease"/>
            <person name="Wu L."/>
            <person name="Ma J."/>
        </authorList>
    </citation>
    <scope>NUCLEOTIDE SEQUENCE [LARGE SCALE GENOMIC DNA]</scope>
    <source>
        <strain evidence="14">JCM 4565</strain>
    </source>
</reference>
<comment type="caution">
    <text evidence="13">The sequence shown here is derived from an EMBL/GenBank/DDBJ whole genome shotgun (WGS) entry which is preliminary data.</text>
</comment>
<dbReference type="GO" id="GO:0008168">
    <property type="term" value="F:methyltransferase activity"/>
    <property type="evidence" value="ECO:0007669"/>
    <property type="project" value="UniProtKB-KW"/>
</dbReference>
<evidence type="ECO:0000256" key="7">
    <source>
        <dbReference type="ARBA" id="ARBA00022679"/>
    </source>
</evidence>
<proteinExistence type="inferred from homology"/>
<dbReference type="InterPro" id="IPR000682">
    <property type="entry name" value="PCMT"/>
</dbReference>
<evidence type="ECO:0000256" key="11">
    <source>
        <dbReference type="ARBA" id="ARBA00031350"/>
    </source>
</evidence>
<name>A0ABP3G5D2_9ACTN</name>
<comment type="subcellular location">
    <subcellularLocation>
        <location evidence="1">Cytoplasm</location>
    </subcellularLocation>
</comment>
<evidence type="ECO:0000256" key="8">
    <source>
        <dbReference type="ARBA" id="ARBA00022691"/>
    </source>
</evidence>
<dbReference type="EMBL" id="BAAABW010000004">
    <property type="protein sequence ID" value="GAA0335931.1"/>
    <property type="molecule type" value="Genomic_DNA"/>
</dbReference>
<dbReference type="SUPFAM" id="SSF53335">
    <property type="entry name" value="S-adenosyl-L-methionine-dependent methyltransferases"/>
    <property type="match status" value="1"/>
</dbReference>
<keyword evidence="8" id="KW-0949">S-adenosyl-L-methionine</keyword>
<protein>
    <recommendedName>
        <fullName evidence="4">Protein-L-isoaspartate O-methyltransferase</fullName>
        <ecNumber evidence="3">2.1.1.77</ecNumber>
    </recommendedName>
    <alternativeName>
        <fullName evidence="11">L-isoaspartyl protein carboxyl methyltransferase</fullName>
    </alternativeName>
    <alternativeName>
        <fullName evidence="9">Protein L-isoaspartyl methyltransferase</fullName>
    </alternativeName>
    <alternativeName>
        <fullName evidence="10">Protein-beta-aspartate methyltransferase</fullName>
    </alternativeName>
</protein>
<accession>A0ABP3G5D2</accession>
<evidence type="ECO:0000256" key="4">
    <source>
        <dbReference type="ARBA" id="ARBA00013346"/>
    </source>
</evidence>
<sequence>MIAAADYEKLRRRCADALEESGQFGALWVREAFESVAREAFAPSRVRISGRGDDGGRPLIDRDTEPDAWAQAVYVHDPALITQLDDGTTALEAGAEGRFSSSLSSLRVVVRQLSHLDLEPGHKVLHIGTGSGYDSALLAERTDPADIVTVEVDPTVAAVARRNLDAAGYGRIRTVVHDGEQGWPDRAPYDRVLATASANRIPWPWVAQTAPGGVIVTPYRGLALLRLVVADDGQSACGPVVDEMAFMVLRGQRDEELTDIGPIVRATRGEAARVRTETDLSALDGKLGAEFLFHLLVPDAVIRFGETMWWFQTRDGSSWAGLKKDGRGRQWGPRRLLDEAEAAVTAWTKAGTPRLTELGVTVRPEGDHVWTGSADGPSWPVPTRSGCRHSLR</sequence>
<dbReference type="RefSeq" id="WP_344116373.1">
    <property type="nucleotide sequence ID" value="NZ_BAAABW010000004.1"/>
</dbReference>
<evidence type="ECO:0000256" key="9">
    <source>
        <dbReference type="ARBA" id="ARBA00030757"/>
    </source>
</evidence>